<reference evidence="8 9" key="1">
    <citation type="submission" date="2018-11" db="EMBL/GenBank/DDBJ databases">
        <title>Genomic Encyclopedia of Type Strains, Phase IV (KMG-IV): sequencing the most valuable type-strain genomes for metagenomic binning, comparative biology and taxonomic classification.</title>
        <authorList>
            <person name="Goeker M."/>
        </authorList>
    </citation>
    <scope>NUCLEOTIDE SEQUENCE [LARGE SCALE GENOMIC DNA]</scope>
    <source>
        <strain evidence="8 9">DSM 21945</strain>
    </source>
</reference>
<dbReference type="NCBIfam" id="TIGR00084">
    <property type="entry name" value="ruvA"/>
    <property type="match status" value="1"/>
</dbReference>
<evidence type="ECO:0000256" key="2">
    <source>
        <dbReference type="ARBA" id="ARBA00022763"/>
    </source>
</evidence>
<gene>
    <name evidence="6" type="primary">ruvA</name>
    <name evidence="8" type="ORF">EDC28_10328</name>
</gene>
<feature type="region of interest" description="Domain I" evidence="6">
    <location>
        <begin position="1"/>
        <end position="64"/>
    </location>
</feature>
<dbReference type="InterPro" id="IPR012340">
    <property type="entry name" value="NA-bd_OB-fold"/>
</dbReference>
<feature type="region of interest" description="Domain III" evidence="6">
    <location>
        <begin position="156"/>
        <end position="202"/>
    </location>
</feature>
<dbReference type="SMART" id="SM00278">
    <property type="entry name" value="HhH1"/>
    <property type="match status" value="2"/>
</dbReference>
<sequence length="202" mass="21655">MIGRLTGLVAAKQPPEILIDVAGVGYEVQCSMQSFFALGEIGAKAVLHTHLIVREDAHLLFGFVTKEERALFRQLIKANGVGPKLALAILSNMTVGQFVQAVHHNDMSTLVKLPGVGKKTAERLLVEMRDKLKDFGADLSVPVLDMAPLTDVAPASSPRDDAMAALVALGYKPAQAETVVKKVAKDSMNSEAIIRDALKAML</sequence>
<dbReference type="Gene3D" id="1.10.8.10">
    <property type="entry name" value="DNA helicase RuvA subunit, C-terminal domain"/>
    <property type="match status" value="1"/>
</dbReference>
<dbReference type="InterPro" id="IPR010994">
    <property type="entry name" value="RuvA_2-like"/>
</dbReference>
<comment type="similarity">
    <text evidence="6">Belongs to the RuvA family.</text>
</comment>
<dbReference type="InterPro" id="IPR000085">
    <property type="entry name" value="RuvA"/>
</dbReference>
<dbReference type="CDD" id="cd14332">
    <property type="entry name" value="UBA_RuvA_C"/>
    <property type="match status" value="1"/>
</dbReference>
<keyword evidence="1 6" id="KW-0963">Cytoplasm</keyword>
<evidence type="ECO:0000259" key="7">
    <source>
        <dbReference type="SMART" id="SM00278"/>
    </source>
</evidence>
<keyword evidence="8" id="KW-0067">ATP-binding</keyword>
<protein>
    <recommendedName>
        <fullName evidence="6">Holliday junction branch migration complex subunit RuvA</fullName>
    </recommendedName>
</protein>
<dbReference type="Pfam" id="PF07499">
    <property type="entry name" value="RuvA_C"/>
    <property type="match status" value="1"/>
</dbReference>
<keyword evidence="9" id="KW-1185">Reference proteome</keyword>
<dbReference type="GO" id="GO:0006310">
    <property type="term" value="P:DNA recombination"/>
    <property type="evidence" value="ECO:0007669"/>
    <property type="project" value="UniProtKB-UniRule"/>
</dbReference>
<dbReference type="GO" id="GO:0005737">
    <property type="term" value="C:cytoplasm"/>
    <property type="evidence" value="ECO:0007669"/>
    <property type="project" value="UniProtKB-SubCell"/>
</dbReference>
<evidence type="ECO:0000256" key="3">
    <source>
        <dbReference type="ARBA" id="ARBA00023125"/>
    </source>
</evidence>
<dbReference type="EMBL" id="RJUL01000003">
    <property type="protein sequence ID" value="ROQ28436.1"/>
    <property type="molecule type" value="Genomic_DNA"/>
</dbReference>
<dbReference type="GO" id="GO:0009379">
    <property type="term" value="C:Holliday junction helicase complex"/>
    <property type="evidence" value="ECO:0007669"/>
    <property type="project" value="InterPro"/>
</dbReference>
<dbReference type="RefSeq" id="WP_123420953.1">
    <property type="nucleotide sequence ID" value="NZ_RJUL01000003.1"/>
</dbReference>
<dbReference type="HAMAP" id="MF_00031">
    <property type="entry name" value="DNA_HJ_migration_RuvA"/>
    <property type="match status" value="1"/>
</dbReference>
<evidence type="ECO:0000256" key="6">
    <source>
        <dbReference type="HAMAP-Rule" id="MF_00031"/>
    </source>
</evidence>
<evidence type="ECO:0000256" key="5">
    <source>
        <dbReference type="ARBA" id="ARBA00023204"/>
    </source>
</evidence>
<dbReference type="GO" id="GO:0009378">
    <property type="term" value="F:four-way junction helicase activity"/>
    <property type="evidence" value="ECO:0007669"/>
    <property type="project" value="InterPro"/>
</dbReference>
<dbReference type="InterPro" id="IPR036267">
    <property type="entry name" value="RuvA_C_sf"/>
</dbReference>
<evidence type="ECO:0000313" key="8">
    <source>
        <dbReference type="EMBL" id="ROQ28436.1"/>
    </source>
</evidence>
<keyword evidence="4 6" id="KW-0233">DNA recombination</keyword>
<evidence type="ECO:0000313" key="9">
    <source>
        <dbReference type="Proteomes" id="UP000268033"/>
    </source>
</evidence>
<dbReference type="Proteomes" id="UP000268033">
    <property type="component" value="Unassembled WGS sequence"/>
</dbReference>
<feature type="region of interest" description="Flexible linker" evidence="6">
    <location>
        <begin position="143"/>
        <end position="155"/>
    </location>
</feature>
<keyword evidence="8" id="KW-0378">Hydrolase</keyword>
<keyword evidence="3 6" id="KW-0238">DNA-binding</keyword>
<dbReference type="Pfam" id="PF14520">
    <property type="entry name" value="HHH_5"/>
    <property type="match status" value="1"/>
</dbReference>
<dbReference type="GO" id="GO:0000400">
    <property type="term" value="F:four-way junction DNA binding"/>
    <property type="evidence" value="ECO:0007669"/>
    <property type="project" value="UniProtKB-UniRule"/>
</dbReference>
<dbReference type="InterPro" id="IPR011114">
    <property type="entry name" value="RuvA_C"/>
</dbReference>
<organism evidence="8 9">
    <name type="scientific">Gallaecimonas pentaromativorans</name>
    <dbReference type="NCBI Taxonomy" id="584787"/>
    <lineage>
        <taxon>Bacteria</taxon>
        <taxon>Pseudomonadati</taxon>
        <taxon>Pseudomonadota</taxon>
        <taxon>Gammaproteobacteria</taxon>
        <taxon>Enterobacterales</taxon>
        <taxon>Gallaecimonadaceae</taxon>
        <taxon>Gallaecimonas</taxon>
    </lineage>
</organism>
<dbReference type="Gene3D" id="1.10.150.20">
    <property type="entry name" value="5' to 3' exonuclease, C-terminal subdomain"/>
    <property type="match status" value="1"/>
</dbReference>
<dbReference type="GO" id="GO:0005524">
    <property type="term" value="F:ATP binding"/>
    <property type="evidence" value="ECO:0007669"/>
    <property type="project" value="InterPro"/>
</dbReference>
<name>A0A3N1PV60_9GAMM</name>
<evidence type="ECO:0000256" key="1">
    <source>
        <dbReference type="ARBA" id="ARBA00022490"/>
    </source>
</evidence>
<proteinExistence type="inferred from homology"/>
<accession>A0A3N1PV60</accession>
<keyword evidence="5 6" id="KW-0234">DNA repair</keyword>
<dbReference type="InterPro" id="IPR003583">
    <property type="entry name" value="Hlx-hairpin-Hlx_DNA-bd_motif"/>
</dbReference>
<dbReference type="STRING" id="584787.GCA_001247655_00399"/>
<dbReference type="GO" id="GO:0048476">
    <property type="term" value="C:Holliday junction resolvase complex"/>
    <property type="evidence" value="ECO:0007669"/>
    <property type="project" value="UniProtKB-UniRule"/>
</dbReference>
<comment type="caution">
    <text evidence="8">The sequence shown here is derived from an EMBL/GenBank/DDBJ whole genome shotgun (WGS) entry which is preliminary data.</text>
</comment>
<feature type="domain" description="Helix-hairpin-helix DNA-binding motif class 1" evidence="7">
    <location>
        <begin position="73"/>
        <end position="92"/>
    </location>
</feature>
<dbReference type="SUPFAM" id="SSF46929">
    <property type="entry name" value="DNA helicase RuvA subunit, C-terminal domain"/>
    <property type="match status" value="1"/>
</dbReference>
<dbReference type="SUPFAM" id="SSF50249">
    <property type="entry name" value="Nucleic acid-binding proteins"/>
    <property type="match status" value="1"/>
</dbReference>
<feature type="domain" description="Helix-hairpin-helix DNA-binding motif class 1" evidence="7">
    <location>
        <begin position="108"/>
        <end position="127"/>
    </location>
</feature>
<dbReference type="AlphaFoldDB" id="A0A3N1PV60"/>
<keyword evidence="8" id="KW-0347">Helicase</keyword>
<feature type="region of interest" description="Domain II" evidence="6">
    <location>
        <begin position="65"/>
        <end position="142"/>
    </location>
</feature>
<comment type="subunit">
    <text evidence="6">Homotetramer. Forms an RuvA(8)-RuvB(12)-Holliday junction (HJ) complex. HJ DNA is sandwiched between 2 RuvA tetramers; dsDNA enters through RuvA and exits via RuvB. An RuvB hexamer assembles on each DNA strand where it exits the tetramer. Each RuvB hexamer is contacted by two RuvA subunits (via domain III) on 2 adjacent RuvB subunits; this complex drives branch migration. In the full resolvosome a probable DNA-RuvA(4)-RuvB(12)-RuvC(2) complex forms which resolves the HJ.</text>
</comment>
<dbReference type="InterPro" id="IPR013849">
    <property type="entry name" value="DNA_helicase_Holl-junc_RuvA_I"/>
</dbReference>
<dbReference type="Pfam" id="PF01330">
    <property type="entry name" value="RuvA_N"/>
    <property type="match status" value="1"/>
</dbReference>
<dbReference type="SUPFAM" id="SSF47781">
    <property type="entry name" value="RuvA domain 2-like"/>
    <property type="match status" value="1"/>
</dbReference>
<comment type="function">
    <text evidence="6">The RuvA-RuvB-RuvC complex processes Holliday junction (HJ) DNA during genetic recombination and DNA repair, while the RuvA-RuvB complex plays an important role in the rescue of blocked DNA replication forks via replication fork reversal (RFR). RuvA specifically binds to HJ cruciform DNA, conferring on it an open structure. The RuvB hexamer acts as an ATP-dependent pump, pulling dsDNA into and through the RuvAB complex. HJ branch migration allows RuvC to scan DNA until it finds its consensus sequence, where it cleaves and resolves the cruciform DNA.</text>
</comment>
<comment type="subcellular location">
    <subcellularLocation>
        <location evidence="6">Cytoplasm</location>
    </subcellularLocation>
</comment>
<keyword evidence="2 6" id="KW-0227">DNA damage</keyword>
<dbReference type="GO" id="GO:0006281">
    <property type="term" value="P:DNA repair"/>
    <property type="evidence" value="ECO:0007669"/>
    <property type="project" value="UniProtKB-UniRule"/>
</dbReference>
<keyword evidence="8" id="KW-0547">Nucleotide-binding</keyword>
<comment type="domain">
    <text evidence="6">Has three domains with a flexible linker between the domains II and III and assumes an 'L' shape. Domain III is highly mobile and contacts RuvB.</text>
</comment>
<evidence type="ECO:0000256" key="4">
    <source>
        <dbReference type="ARBA" id="ARBA00023172"/>
    </source>
</evidence>
<dbReference type="Gene3D" id="2.40.50.140">
    <property type="entry name" value="Nucleic acid-binding proteins"/>
    <property type="match status" value="1"/>
</dbReference>